<name>A0A6A6KZB0_HEVBR</name>
<protein>
    <submittedName>
        <fullName evidence="2">Uncharacterized protein</fullName>
    </submittedName>
</protein>
<feature type="region of interest" description="Disordered" evidence="1">
    <location>
        <begin position="52"/>
        <end position="96"/>
    </location>
</feature>
<sequence length="96" mass="10108">MAGPPPAPPAVTGSIQIVLPLLGAGAIAHMAVGGRMFEGLTLPRFDLLSSGAAAAADDETPTKPYGRTLPHNEDDEPKPRLHETNEEQISKEERKG</sequence>
<dbReference type="AlphaFoldDB" id="A0A6A6KZB0"/>
<dbReference type="EMBL" id="JAAGAX010000013">
    <property type="protein sequence ID" value="KAF2293887.1"/>
    <property type="molecule type" value="Genomic_DNA"/>
</dbReference>
<organism evidence="2 3">
    <name type="scientific">Hevea brasiliensis</name>
    <name type="common">Para rubber tree</name>
    <name type="synonym">Siphonia brasiliensis</name>
    <dbReference type="NCBI Taxonomy" id="3981"/>
    <lineage>
        <taxon>Eukaryota</taxon>
        <taxon>Viridiplantae</taxon>
        <taxon>Streptophyta</taxon>
        <taxon>Embryophyta</taxon>
        <taxon>Tracheophyta</taxon>
        <taxon>Spermatophyta</taxon>
        <taxon>Magnoliopsida</taxon>
        <taxon>eudicotyledons</taxon>
        <taxon>Gunneridae</taxon>
        <taxon>Pentapetalae</taxon>
        <taxon>rosids</taxon>
        <taxon>fabids</taxon>
        <taxon>Malpighiales</taxon>
        <taxon>Euphorbiaceae</taxon>
        <taxon>Crotonoideae</taxon>
        <taxon>Micrandreae</taxon>
        <taxon>Hevea</taxon>
    </lineage>
</organism>
<keyword evidence="3" id="KW-1185">Reference proteome</keyword>
<feature type="compositionally biased region" description="Basic and acidic residues" evidence="1">
    <location>
        <begin position="77"/>
        <end position="96"/>
    </location>
</feature>
<comment type="caution">
    <text evidence="2">The sequence shown here is derived from an EMBL/GenBank/DDBJ whole genome shotgun (WGS) entry which is preliminary data.</text>
</comment>
<evidence type="ECO:0000313" key="2">
    <source>
        <dbReference type="EMBL" id="KAF2293887.1"/>
    </source>
</evidence>
<dbReference type="Proteomes" id="UP000467840">
    <property type="component" value="Chromosome 7"/>
</dbReference>
<accession>A0A6A6KZB0</accession>
<evidence type="ECO:0000256" key="1">
    <source>
        <dbReference type="SAM" id="MobiDB-lite"/>
    </source>
</evidence>
<evidence type="ECO:0000313" key="3">
    <source>
        <dbReference type="Proteomes" id="UP000467840"/>
    </source>
</evidence>
<proteinExistence type="predicted"/>
<reference evidence="2 3" key="1">
    <citation type="journal article" date="2020" name="Mol. Plant">
        <title>The Chromosome-Based Rubber Tree Genome Provides New Insights into Spurge Genome Evolution and Rubber Biosynthesis.</title>
        <authorList>
            <person name="Liu J."/>
            <person name="Shi C."/>
            <person name="Shi C.C."/>
            <person name="Li W."/>
            <person name="Zhang Q.J."/>
            <person name="Zhang Y."/>
            <person name="Li K."/>
            <person name="Lu H.F."/>
            <person name="Shi C."/>
            <person name="Zhu S.T."/>
            <person name="Xiao Z.Y."/>
            <person name="Nan H."/>
            <person name="Yue Y."/>
            <person name="Zhu X.G."/>
            <person name="Wu Y."/>
            <person name="Hong X.N."/>
            <person name="Fan G.Y."/>
            <person name="Tong Y."/>
            <person name="Zhang D."/>
            <person name="Mao C.L."/>
            <person name="Liu Y.L."/>
            <person name="Hao S.J."/>
            <person name="Liu W.Q."/>
            <person name="Lv M.Q."/>
            <person name="Zhang H.B."/>
            <person name="Liu Y."/>
            <person name="Hu-Tang G.R."/>
            <person name="Wang J.P."/>
            <person name="Wang J.H."/>
            <person name="Sun Y.H."/>
            <person name="Ni S.B."/>
            <person name="Chen W.B."/>
            <person name="Zhang X.C."/>
            <person name="Jiao Y.N."/>
            <person name="Eichler E.E."/>
            <person name="Li G.H."/>
            <person name="Liu X."/>
            <person name="Gao L.Z."/>
        </authorList>
    </citation>
    <scope>NUCLEOTIDE SEQUENCE [LARGE SCALE GENOMIC DNA]</scope>
    <source>
        <strain evidence="3">cv. GT1</strain>
        <tissue evidence="2">Leaf</tissue>
    </source>
</reference>
<gene>
    <name evidence="2" type="ORF">GH714_005459</name>
</gene>